<dbReference type="OrthoDB" id="7616834at2759"/>
<name>A0A0N0BEC0_9HYME</name>
<dbReference type="Proteomes" id="UP000053105">
    <property type="component" value="Unassembled WGS sequence"/>
</dbReference>
<sequence length="397" mass="44922">MFGVTEIPASMILATKWRRWSLASTFARDQKLVGGNVFGNHNITNAPTFEMNVPRNVTTAVGQTAFLHCRVHQLGDKEPKRKEKQITHYGFGYFMENYMINKNVYVNIIDTAFSRSKVNVKQDLRGNYSLIGGKDCHSDYRLTANRSRGPPFKGKSPSTAVGTFRHSTRAVRCPGLTNSFCIITLRVMPMVGEVSITDECLSYCSKTYDLFQQLGYFIHTNAAAIINQMLTKSNQMLESHEVANREPEPESKPDSFAVEFIAALQIKITSENDRQINKIRKQKASSSRNGFKAFEEMRFARRLKLNHFSPINPIFKQFDSLLVLTSSGHYGRPLINQRERCIVSRANGILVTDRENSIGLWCYVTEKLGKIQGTLGGVASCVFIHSEVYFVLRDKDC</sequence>
<evidence type="ECO:0000313" key="1">
    <source>
        <dbReference type="EMBL" id="KOX71692.1"/>
    </source>
</evidence>
<gene>
    <name evidence="1" type="ORF">WN51_03403</name>
</gene>
<accession>A0A0N0BEC0</accession>
<dbReference type="STRING" id="166423.A0A0N0BEC0"/>
<proteinExistence type="predicted"/>
<dbReference type="EMBL" id="KQ435831">
    <property type="protein sequence ID" value="KOX71692.1"/>
    <property type="molecule type" value="Genomic_DNA"/>
</dbReference>
<evidence type="ECO:0000313" key="2">
    <source>
        <dbReference type="Proteomes" id="UP000053105"/>
    </source>
</evidence>
<reference evidence="1 2" key="1">
    <citation type="submission" date="2015-07" db="EMBL/GenBank/DDBJ databases">
        <title>The genome of Melipona quadrifasciata.</title>
        <authorList>
            <person name="Pan H."/>
            <person name="Kapheim K."/>
        </authorList>
    </citation>
    <scope>NUCLEOTIDE SEQUENCE [LARGE SCALE GENOMIC DNA]</scope>
    <source>
        <strain evidence="1">0111107301</strain>
        <tissue evidence="1">Whole body</tissue>
    </source>
</reference>
<dbReference type="AlphaFoldDB" id="A0A0N0BEC0"/>
<keyword evidence="2" id="KW-1185">Reference proteome</keyword>
<protein>
    <submittedName>
        <fullName evidence="1">Uncharacterized protein</fullName>
    </submittedName>
</protein>
<organism evidence="1 2">
    <name type="scientific">Melipona quadrifasciata</name>
    <dbReference type="NCBI Taxonomy" id="166423"/>
    <lineage>
        <taxon>Eukaryota</taxon>
        <taxon>Metazoa</taxon>
        <taxon>Ecdysozoa</taxon>
        <taxon>Arthropoda</taxon>
        <taxon>Hexapoda</taxon>
        <taxon>Insecta</taxon>
        <taxon>Pterygota</taxon>
        <taxon>Neoptera</taxon>
        <taxon>Endopterygota</taxon>
        <taxon>Hymenoptera</taxon>
        <taxon>Apocrita</taxon>
        <taxon>Aculeata</taxon>
        <taxon>Apoidea</taxon>
        <taxon>Anthophila</taxon>
        <taxon>Apidae</taxon>
        <taxon>Melipona</taxon>
    </lineage>
</organism>